<protein>
    <submittedName>
        <fullName evidence="2">Uncharacterized protein</fullName>
    </submittedName>
</protein>
<organism evidence="2 3">
    <name type="scientific">Janibacter indicus</name>
    <dbReference type="NCBI Taxonomy" id="857417"/>
    <lineage>
        <taxon>Bacteria</taxon>
        <taxon>Bacillati</taxon>
        <taxon>Actinomycetota</taxon>
        <taxon>Actinomycetes</taxon>
        <taxon>Micrococcales</taxon>
        <taxon>Intrasporangiaceae</taxon>
        <taxon>Janibacter</taxon>
    </lineage>
</organism>
<feature type="region of interest" description="Disordered" evidence="1">
    <location>
        <begin position="1"/>
        <end position="40"/>
    </location>
</feature>
<evidence type="ECO:0000313" key="2">
    <source>
        <dbReference type="EMBL" id="SMC37546.1"/>
    </source>
</evidence>
<proteinExistence type="predicted"/>
<reference evidence="2 3" key="1">
    <citation type="submission" date="2017-04" db="EMBL/GenBank/DDBJ databases">
        <authorList>
            <person name="Afonso C.L."/>
            <person name="Miller P.J."/>
            <person name="Scott M.A."/>
            <person name="Spackman E."/>
            <person name="Goraichik I."/>
            <person name="Dimitrov K.M."/>
            <person name="Suarez D.L."/>
            <person name="Swayne D.E."/>
        </authorList>
    </citation>
    <scope>NUCLEOTIDE SEQUENCE [LARGE SCALE GENOMIC DNA]</scope>
    <source>
        <strain evidence="2 3">CGMCC 1.12511</strain>
    </source>
</reference>
<feature type="region of interest" description="Disordered" evidence="1">
    <location>
        <begin position="64"/>
        <end position="94"/>
    </location>
</feature>
<name>A0A1W1YN52_9MICO</name>
<feature type="compositionally biased region" description="Low complexity" evidence="1">
    <location>
        <begin position="1"/>
        <end position="14"/>
    </location>
</feature>
<evidence type="ECO:0000256" key="1">
    <source>
        <dbReference type="SAM" id="MobiDB-lite"/>
    </source>
</evidence>
<dbReference type="AlphaFoldDB" id="A0A1W1YN52"/>
<accession>A0A1W1YN52</accession>
<gene>
    <name evidence="2" type="ORF">SAMN06296429_102207</name>
</gene>
<dbReference type="EMBL" id="FWXN01000002">
    <property type="protein sequence ID" value="SMC37546.1"/>
    <property type="molecule type" value="Genomic_DNA"/>
</dbReference>
<sequence>MRPRASAPRSPTTPRRGRGSSGRALASKAGTRRAESRSSQLERIACVDWLESIDAVLCADIADPRLCHDSREPSDIDGPRDSTEAKDPMLPIDR</sequence>
<evidence type="ECO:0000313" key="3">
    <source>
        <dbReference type="Proteomes" id="UP000192634"/>
    </source>
</evidence>
<dbReference type="Proteomes" id="UP000192634">
    <property type="component" value="Unassembled WGS sequence"/>
</dbReference>